<reference evidence="2" key="1">
    <citation type="submission" date="2016-06" db="EMBL/GenBank/DDBJ databases">
        <authorList>
            <person name="Rodrigo-Torres L."/>
            <person name="Arahal R.D."/>
            <person name="Lucena T."/>
        </authorList>
    </citation>
    <scope>NUCLEOTIDE SEQUENCE [LARGE SCALE GENOMIC DNA]</scope>
    <source>
        <strain evidence="2">CECT8203</strain>
    </source>
</reference>
<dbReference type="RefSeq" id="WP_096994409.1">
    <property type="nucleotide sequence ID" value="NZ_JBHSII010000001.1"/>
</dbReference>
<dbReference type="Proteomes" id="UP000219336">
    <property type="component" value="Unassembled WGS sequence"/>
</dbReference>
<dbReference type="Pfam" id="PF14255">
    <property type="entry name" value="Zn_ribbon_21"/>
    <property type="match status" value="1"/>
</dbReference>
<evidence type="ECO:0000313" key="1">
    <source>
        <dbReference type="EMBL" id="SNX49332.1"/>
    </source>
</evidence>
<proteinExistence type="predicted"/>
<protein>
    <recommendedName>
        <fullName evidence="3">Cysteine-rich CPXCG</fullName>
    </recommendedName>
</protein>
<keyword evidence="2" id="KW-1185">Reference proteome</keyword>
<sequence>MEALKEWRINCPYCGEAFETTIDCSVDEQEYIEDCYVCCRPIIFQVILDSDDVFVTVRHENEA</sequence>
<dbReference type="InterPro" id="IPR017143">
    <property type="entry name" value="UCP037225"/>
</dbReference>
<dbReference type="OrthoDB" id="9814566at2"/>
<dbReference type="InterPro" id="IPR025990">
    <property type="entry name" value="zinc_ribbon_bacterial"/>
</dbReference>
<dbReference type="AlphaFoldDB" id="A0A240EKV5"/>
<gene>
    <name evidence="1" type="ORF">VTH8203_02979</name>
</gene>
<organism evidence="1 2">
    <name type="scientific">Vibrio thalassae</name>
    <dbReference type="NCBI Taxonomy" id="1243014"/>
    <lineage>
        <taxon>Bacteria</taxon>
        <taxon>Pseudomonadati</taxon>
        <taxon>Pseudomonadota</taxon>
        <taxon>Gammaproteobacteria</taxon>
        <taxon>Vibrionales</taxon>
        <taxon>Vibrionaceae</taxon>
        <taxon>Vibrio</taxon>
    </lineage>
</organism>
<evidence type="ECO:0008006" key="3">
    <source>
        <dbReference type="Google" id="ProtNLM"/>
    </source>
</evidence>
<dbReference type="EMBL" id="OANU01000054">
    <property type="protein sequence ID" value="SNX49332.1"/>
    <property type="molecule type" value="Genomic_DNA"/>
</dbReference>
<evidence type="ECO:0000313" key="2">
    <source>
        <dbReference type="Proteomes" id="UP000219336"/>
    </source>
</evidence>
<accession>A0A240EKV5</accession>
<dbReference type="PIRSF" id="PIRSF037225">
    <property type="entry name" value="UCP037225"/>
    <property type="match status" value="1"/>
</dbReference>
<name>A0A240EKV5_9VIBR</name>